<evidence type="ECO:0000259" key="1">
    <source>
        <dbReference type="Pfam" id="PF13936"/>
    </source>
</evidence>
<evidence type="ECO:0000313" key="3">
    <source>
        <dbReference type="Proteomes" id="UP000294513"/>
    </source>
</evidence>
<dbReference type="Proteomes" id="UP000294513">
    <property type="component" value="Unassembled WGS sequence"/>
</dbReference>
<sequence length="138" mass="15039">MAAGRPITPRERRRVAELHAQGKSRNAIAKAIGRAQSTVTKIAADLDLSFDRSRTEAATEARQTDAKARRVQLADLALDDAHAMRRRALDSDTGRDARDYAAAYGVFIDRHLRLSEVDADQQGLAAVDAWLRGITGAS</sequence>
<name>A0A4R5AYL1_9ACTN</name>
<keyword evidence="3" id="KW-1185">Reference proteome</keyword>
<comment type="caution">
    <text evidence="2">The sequence shown here is derived from an EMBL/GenBank/DDBJ whole genome shotgun (WGS) entry which is preliminary data.</text>
</comment>
<dbReference type="AlphaFoldDB" id="A0A4R5AYL1"/>
<gene>
    <name evidence="2" type="ORF">E1298_29800</name>
</gene>
<protein>
    <submittedName>
        <fullName evidence="2">Helix-turn-helix domain-containing protein</fullName>
    </submittedName>
</protein>
<reference evidence="2 3" key="1">
    <citation type="submission" date="2019-03" db="EMBL/GenBank/DDBJ databases">
        <title>Draft genome sequences of novel Actinobacteria.</title>
        <authorList>
            <person name="Sahin N."/>
            <person name="Ay H."/>
            <person name="Saygin H."/>
        </authorList>
    </citation>
    <scope>NUCLEOTIDE SEQUENCE [LARGE SCALE GENOMIC DNA]</scope>
    <source>
        <strain evidence="2 3">H3C3</strain>
    </source>
</reference>
<dbReference type="SUPFAM" id="SSF46689">
    <property type="entry name" value="Homeodomain-like"/>
    <property type="match status" value="1"/>
</dbReference>
<feature type="domain" description="Transposase IS30-like HTH" evidence="1">
    <location>
        <begin position="6"/>
        <end position="40"/>
    </location>
</feature>
<dbReference type="EMBL" id="SMKU01000199">
    <property type="protein sequence ID" value="TDD77725.1"/>
    <property type="molecule type" value="Genomic_DNA"/>
</dbReference>
<accession>A0A4R5AYL1</accession>
<dbReference type="RefSeq" id="WP_131899095.1">
    <property type="nucleotide sequence ID" value="NZ_SMKU01000199.1"/>
</dbReference>
<dbReference type="Pfam" id="PF13936">
    <property type="entry name" value="HTH_38"/>
    <property type="match status" value="1"/>
</dbReference>
<dbReference type="OrthoDB" id="4551805at2"/>
<organism evidence="2 3">
    <name type="scientific">Actinomadura rubrisoli</name>
    <dbReference type="NCBI Taxonomy" id="2530368"/>
    <lineage>
        <taxon>Bacteria</taxon>
        <taxon>Bacillati</taxon>
        <taxon>Actinomycetota</taxon>
        <taxon>Actinomycetes</taxon>
        <taxon>Streptosporangiales</taxon>
        <taxon>Thermomonosporaceae</taxon>
        <taxon>Actinomadura</taxon>
    </lineage>
</organism>
<dbReference type="InterPro" id="IPR025246">
    <property type="entry name" value="IS30-like_HTH"/>
</dbReference>
<evidence type="ECO:0000313" key="2">
    <source>
        <dbReference type="EMBL" id="TDD77725.1"/>
    </source>
</evidence>
<dbReference type="InterPro" id="IPR009057">
    <property type="entry name" value="Homeodomain-like_sf"/>
</dbReference>
<proteinExistence type="predicted"/>
<dbReference type="Gene3D" id="1.10.10.60">
    <property type="entry name" value="Homeodomain-like"/>
    <property type="match status" value="1"/>
</dbReference>